<dbReference type="InterPro" id="IPR013022">
    <property type="entry name" value="Xyl_isomerase-like_TIM-brl"/>
</dbReference>
<dbReference type="SUPFAM" id="SSF51658">
    <property type="entry name" value="Xylose isomerase-like"/>
    <property type="match status" value="1"/>
</dbReference>
<organism evidence="2 3">
    <name type="scientific">Lentzea aerocolonigenes</name>
    <name type="common">Lechevalieria aerocolonigenes</name>
    <name type="synonym">Saccharothrix aerocolonigenes</name>
    <dbReference type="NCBI Taxonomy" id="68170"/>
    <lineage>
        <taxon>Bacteria</taxon>
        <taxon>Bacillati</taxon>
        <taxon>Actinomycetota</taxon>
        <taxon>Actinomycetes</taxon>
        <taxon>Pseudonocardiales</taxon>
        <taxon>Pseudonocardiaceae</taxon>
        <taxon>Lentzea</taxon>
    </lineage>
</organism>
<dbReference type="PATRIC" id="fig|68170.10.peg.2603"/>
<comment type="caution">
    <text evidence="2">The sequence shown here is derived from an EMBL/GenBank/DDBJ whole genome shotgun (WGS) entry which is preliminary data.</text>
</comment>
<protein>
    <submittedName>
        <fullName evidence="2">Sugar phosphate isomerase</fullName>
    </submittedName>
</protein>
<dbReference type="EMBL" id="JYJG01000534">
    <property type="protein sequence ID" value="KJK33478.1"/>
    <property type="molecule type" value="Genomic_DNA"/>
</dbReference>
<reference evidence="2 3" key="1">
    <citation type="submission" date="2015-02" db="EMBL/GenBank/DDBJ databases">
        <authorList>
            <person name="Ju K.-S."/>
            <person name="Doroghazi J.R."/>
            <person name="Metcalf W."/>
        </authorList>
    </citation>
    <scope>NUCLEOTIDE SEQUENCE [LARGE SCALE GENOMIC DNA]</scope>
    <source>
        <strain evidence="2 3">NRRL B-16140</strain>
    </source>
</reference>
<dbReference type="PANTHER" id="PTHR12110">
    <property type="entry name" value="HYDROXYPYRUVATE ISOMERASE"/>
    <property type="match status" value="1"/>
</dbReference>
<proteinExistence type="predicted"/>
<keyword evidence="3" id="KW-1185">Reference proteome</keyword>
<keyword evidence="2" id="KW-0413">Isomerase</keyword>
<dbReference type="Pfam" id="PF01261">
    <property type="entry name" value="AP_endonuc_2"/>
    <property type="match status" value="2"/>
</dbReference>
<evidence type="ECO:0000313" key="2">
    <source>
        <dbReference type="EMBL" id="KJK33478.1"/>
    </source>
</evidence>
<dbReference type="Gene3D" id="3.20.20.150">
    <property type="entry name" value="Divalent-metal-dependent TIM barrel enzymes"/>
    <property type="match status" value="2"/>
</dbReference>
<dbReference type="Proteomes" id="UP000033393">
    <property type="component" value="Unassembled WGS sequence"/>
</dbReference>
<dbReference type="InterPro" id="IPR036237">
    <property type="entry name" value="Xyl_isomerase-like_sf"/>
</dbReference>
<dbReference type="GO" id="GO:0016853">
    <property type="term" value="F:isomerase activity"/>
    <property type="evidence" value="ECO:0007669"/>
    <property type="project" value="UniProtKB-KW"/>
</dbReference>
<feature type="domain" description="Xylose isomerase-like TIM barrel" evidence="1">
    <location>
        <begin position="137"/>
        <end position="254"/>
    </location>
</feature>
<accession>A0A0F0GH53</accession>
<dbReference type="RefSeq" id="WP_045318150.1">
    <property type="nucleotide sequence ID" value="NZ_JYJG01000534.1"/>
</dbReference>
<feature type="domain" description="Xylose isomerase-like TIM barrel" evidence="1">
    <location>
        <begin position="29"/>
        <end position="136"/>
    </location>
</feature>
<sequence length="271" mass="30115">MAIKFGYHTWSYSSFGSWVPAYTLDETIKRLARIGYDGIELGAAAPHAYPPYLSQARRREVRSLLDDHGIEVLGIGPAPSGGPGYNPSSPVAEERAATVEHYRAISELCAEWGAGSMVYLPGWTVFGTRRRQAWAWSREWNLCESGEDAMELMEDIERSNVKVMFDCNHVRYRRESLTDHVHLMGADLHQIHISDTKGAQTRLPAGLGDEDWEGLVDALLDTGFDGYLTAETGFHRRGIDPDHDARAGLGFLKPLVERKCAERAAAANLNP</sequence>
<dbReference type="InterPro" id="IPR050312">
    <property type="entry name" value="IolE/XylAMocC-like"/>
</dbReference>
<name>A0A0F0GH53_LENAE</name>
<evidence type="ECO:0000259" key="1">
    <source>
        <dbReference type="Pfam" id="PF01261"/>
    </source>
</evidence>
<evidence type="ECO:0000313" key="3">
    <source>
        <dbReference type="Proteomes" id="UP000033393"/>
    </source>
</evidence>
<dbReference type="AlphaFoldDB" id="A0A0F0GH53"/>
<dbReference type="OrthoDB" id="9801426at2"/>
<gene>
    <name evidence="2" type="ORF">UK23_45885</name>
</gene>